<dbReference type="PANTHER" id="PTHR34553:SF2">
    <property type="entry name" value="(WILD MALAYSIAN BANANA) HYPOTHETICAL PROTEIN"/>
    <property type="match status" value="1"/>
</dbReference>
<gene>
    <name evidence="2" type="ORF">ACMD2_09109</name>
</gene>
<accession>A0A199VUN4</accession>
<sequence>MTCRLRKSGEGFVMGFGEADGDEVEGHLLLQEAGQHPRHRRRHRRPVNLHAPHYLSINYHRGLACKLKGGKERRRRRRRKTERPPNSKWILWWAGKKVVHVQHHMIRTDIQSYVSQAFLYFAPLSKKLLILVDNRPWLMNKHSRSARLWQLMVTKYRMSPFMNSRTFDRISDAESNSMMNGRDQSIDDHSAKSRRWLRVIDSRKWQKRYLLSAMDLSKALHGFLVFEVAWKDVHGINYLNELQADTSLAIEVRYMKKWEFYSPEQASTCISLWFLGRLSETQTLKSYLKKLAGLDLHLLDAQSFSKEISNQKSSPLEAVSEEEFLDVQESPTGEYDELNSIQPRKNESTVNKNVNEFNRDFLGSTRYFEEKKSSMKNEMEETFVSSTQYSDMLILLKFNDSLLPFKLRQVIMSDIRLLTLLESGLPSWVIFFQSYPLFCHFYRPWMRPLARTFYILISLATVIIGFYDLYKNVPLLKATAARLCGPFFGWIEGWDMVTRIQYLGTILFLRNIKKSVKWFLLAFRAVKTIFVSIAEPLASPFSEIMEFISPLWSLCANMGELLSSTAESLMDSVYTLFVDFTEVLLSPFELLYSYFWTTATSCYPLLNSLWELCLIPVRCVLTLANYMGSLLSNSYNLLKDIWETICSIFELTHMSETEQSTIDISVLQELWNDLFSQVFRAVRSILNGLLAFFASCNRHRLSIYNHIQAMVQRLFRVGRAAPHMCHCQKKLQSEHQNDHQNEKEERRKSTFTHCAV</sequence>
<protein>
    <recommendedName>
        <fullName evidence="4">G1/S-specific cyclin-E protein</fullName>
    </recommendedName>
</protein>
<dbReference type="AlphaFoldDB" id="A0A199VUN4"/>
<feature type="region of interest" description="Disordered" evidence="1">
    <location>
        <begin position="732"/>
        <end position="756"/>
    </location>
</feature>
<dbReference type="STRING" id="4615.A0A199VUN4"/>
<proteinExistence type="predicted"/>
<dbReference type="PANTHER" id="PTHR34553">
    <property type="entry name" value="OS05G0597400 PROTEIN"/>
    <property type="match status" value="1"/>
</dbReference>
<evidence type="ECO:0000256" key="1">
    <source>
        <dbReference type="SAM" id="MobiDB-lite"/>
    </source>
</evidence>
<organism evidence="2 3">
    <name type="scientific">Ananas comosus</name>
    <name type="common">Pineapple</name>
    <name type="synonym">Ananas ananas</name>
    <dbReference type="NCBI Taxonomy" id="4615"/>
    <lineage>
        <taxon>Eukaryota</taxon>
        <taxon>Viridiplantae</taxon>
        <taxon>Streptophyta</taxon>
        <taxon>Embryophyta</taxon>
        <taxon>Tracheophyta</taxon>
        <taxon>Spermatophyta</taxon>
        <taxon>Magnoliopsida</taxon>
        <taxon>Liliopsida</taxon>
        <taxon>Poales</taxon>
        <taxon>Bromeliaceae</taxon>
        <taxon>Bromelioideae</taxon>
        <taxon>Ananas</taxon>
    </lineage>
</organism>
<comment type="caution">
    <text evidence="2">The sequence shown here is derived from an EMBL/GenBank/DDBJ whole genome shotgun (WGS) entry which is preliminary data.</text>
</comment>
<evidence type="ECO:0000313" key="3">
    <source>
        <dbReference type="Proteomes" id="UP000092600"/>
    </source>
</evidence>
<dbReference type="Proteomes" id="UP000092600">
    <property type="component" value="Unassembled WGS sequence"/>
</dbReference>
<feature type="compositionally biased region" description="Basic and acidic residues" evidence="1">
    <location>
        <begin position="732"/>
        <end position="748"/>
    </location>
</feature>
<evidence type="ECO:0000313" key="2">
    <source>
        <dbReference type="EMBL" id="OAY80410.1"/>
    </source>
</evidence>
<dbReference type="EMBL" id="LSRQ01000876">
    <property type="protein sequence ID" value="OAY80410.1"/>
    <property type="molecule type" value="Genomic_DNA"/>
</dbReference>
<name>A0A199VUN4_ANACO</name>
<evidence type="ECO:0008006" key="4">
    <source>
        <dbReference type="Google" id="ProtNLM"/>
    </source>
</evidence>
<reference evidence="2 3" key="1">
    <citation type="journal article" date="2016" name="DNA Res.">
        <title>The draft genome of MD-2 pineapple using hybrid error correction of long reads.</title>
        <authorList>
            <person name="Redwan R.M."/>
            <person name="Saidin A."/>
            <person name="Kumar S.V."/>
        </authorList>
    </citation>
    <scope>NUCLEOTIDE SEQUENCE [LARGE SCALE GENOMIC DNA]</scope>
    <source>
        <strain evidence="3">cv. MD2</strain>
        <tissue evidence="2">Leaf</tissue>
    </source>
</reference>